<dbReference type="STRING" id="953739.SVEN_0591"/>
<evidence type="ECO:0000313" key="3">
    <source>
        <dbReference type="Proteomes" id="UP000006854"/>
    </source>
</evidence>
<feature type="compositionally biased region" description="Basic and acidic residues" evidence="1">
    <location>
        <begin position="32"/>
        <end position="47"/>
    </location>
</feature>
<dbReference type="PATRIC" id="fig|953739.5.peg.773"/>
<protein>
    <submittedName>
        <fullName evidence="2">Uncharacterized protein</fullName>
    </submittedName>
</protein>
<reference evidence="2 3" key="1">
    <citation type="journal article" date="2011" name="BMC Genomics">
        <title>Genome-wide analysis of the role of GlnR in Streptomyces venezuelae provides new insights into global nitrogen regulation in actinomycetes.</title>
        <authorList>
            <person name="Pullan S.T."/>
            <person name="Bibb M.J."/>
            <person name="Merrick M."/>
        </authorList>
    </citation>
    <scope>NUCLEOTIDE SEQUENCE [LARGE SCALE GENOMIC DNA]</scope>
    <source>
        <strain evidence="2">ATCC 10712</strain>
    </source>
</reference>
<dbReference type="HOGENOM" id="CLU_2398476_0_0_11"/>
<organism evidence="2 3">
    <name type="scientific">Streptomyces venezuelae (strain ATCC 10712 / CBS 650.69 / DSM 40230 / JCM 4526 / NBRC 13096 / PD 04745)</name>
    <dbReference type="NCBI Taxonomy" id="953739"/>
    <lineage>
        <taxon>Bacteria</taxon>
        <taxon>Bacillati</taxon>
        <taxon>Actinomycetota</taxon>
        <taxon>Actinomycetes</taxon>
        <taxon>Kitasatosporales</taxon>
        <taxon>Streptomycetaceae</taxon>
        <taxon>Streptomyces</taxon>
    </lineage>
</organism>
<keyword evidence="3" id="KW-1185">Reference proteome</keyword>
<dbReference type="eggNOG" id="ENOG5031W67">
    <property type="taxonomic scope" value="Bacteria"/>
</dbReference>
<dbReference type="AlphaFoldDB" id="F2R8G0"/>
<feature type="region of interest" description="Disordered" evidence="1">
    <location>
        <begin position="1"/>
        <end position="93"/>
    </location>
</feature>
<evidence type="ECO:0000256" key="1">
    <source>
        <dbReference type="SAM" id="MobiDB-lite"/>
    </source>
</evidence>
<proteinExistence type="predicted"/>
<feature type="compositionally biased region" description="Basic and acidic residues" evidence="1">
    <location>
        <begin position="70"/>
        <end position="93"/>
    </location>
</feature>
<dbReference type="EMBL" id="FR845719">
    <property type="protein sequence ID" value="CCA53878.1"/>
    <property type="molecule type" value="Genomic_DNA"/>
</dbReference>
<dbReference type="Proteomes" id="UP000006854">
    <property type="component" value="Chromosome"/>
</dbReference>
<sequence length="93" mass="10536">MRNVTIRGSVEAGNPPIPHLRTTEVTVMGGMQDKRHQPGKGREEQTRGRQGQDPVHPGARRDTQGVSPEELERRRQDEMSRGLDRDDDPRDGR</sequence>
<dbReference type="KEGG" id="sve:SVEN_0591"/>
<name>F2R8G0_STRVP</name>
<accession>F2R8G0</accession>
<evidence type="ECO:0000313" key="2">
    <source>
        <dbReference type="EMBL" id="CCA53878.1"/>
    </source>
</evidence>
<gene>
    <name evidence="2" type="ordered locus">SVEN_0591</name>
</gene>